<dbReference type="InterPro" id="IPR005804">
    <property type="entry name" value="FA_desaturase_dom"/>
</dbReference>
<feature type="transmembrane region" description="Helical" evidence="1">
    <location>
        <begin position="57"/>
        <end position="77"/>
    </location>
</feature>
<gene>
    <name evidence="3" type="primary">crtR</name>
</gene>
<keyword evidence="3" id="KW-0934">Plastid</keyword>
<keyword evidence="1" id="KW-1133">Transmembrane helix</keyword>
<feature type="domain" description="Fatty acid desaturase" evidence="2">
    <location>
        <begin position="27"/>
        <end position="236"/>
    </location>
</feature>
<protein>
    <submittedName>
        <fullName evidence="3">Beta-carotene hydroxylase</fullName>
    </submittedName>
</protein>
<accession>A0A5P9RTA2</accession>
<proteinExistence type="predicted"/>
<dbReference type="OMA" id="KNARVYP"/>
<keyword evidence="3" id="KW-0150">Chloroplast</keyword>
<evidence type="ECO:0000313" key="4">
    <source>
        <dbReference type="EMBL" id="QFV17118.1"/>
    </source>
</evidence>
<feature type="transmembrane region" description="Helical" evidence="1">
    <location>
        <begin position="155"/>
        <end position="178"/>
    </location>
</feature>
<name>A0A5P9RTA2_CYAME</name>
<keyword evidence="1" id="KW-0472">Membrane</keyword>
<dbReference type="CDD" id="cd03514">
    <property type="entry name" value="CrtR_beta-carotene-hydroxylase"/>
    <property type="match status" value="1"/>
</dbReference>
<dbReference type="Pfam" id="PF00487">
    <property type="entry name" value="FA_desaturase"/>
    <property type="match status" value="1"/>
</dbReference>
<reference evidence="4" key="2">
    <citation type="submission" date="2018-11" db="EMBL/GenBank/DDBJ databases">
        <title>Complete Plastid Genome of Cyanidioschyzon merolae Isolate 5578.</title>
        <authorList>
            <person name="Bi G."/>
        </authorList>
    </citation>
    <scope>NUCLEOTIDE SEQUENCE</scope>
</reference>
<dbReference type="AlphaFoldDB" id="A0A5P9RTA2"/>
<dbReference type="GO" id="GO:0006629">
    <property type="term" value="P:lipid metabolic process"/>
    <property type="evidence" value="ECO:0007669"/>
    <property type="project" value="InterPro"/>
</dbReference>
<evidence type="ECO:0000259" key="2">
    <source>
        <dbReference type="Pfam" id="PF00487"/>
    </source>
</evidence>
<organism evidence="3">
    <name type="scientific">Cyanidioschyzon merolae</name>
    <name type="common">Red alga</name>
    <dbReference type="NCBI Taxonomy" id="45157"/>
    <lineage>
        <taxon>Eukaryota</taxon>
        <taxon>Rhodophyta</taxon>
        <taxon>Bangiophyceae</taxon>
        <taxon>Cyanidiales</taxon>
        <taxon>Cyanidiaceae</taxon>
        <taxon>Cyanidioschyzon</taxon>
    </lineage>
</organism>
<dbReference type="EMBL" id="MK231134">
    <property type="protein sequence ID" value="QFV16939.1"/>
    <property type="molecule type" value="Genomic_DNA"/>
</dbReference>
<geneLocation type="chloroplast" evidence="3"/>
<feature type="transmembrane region" description="Helical" evidence="1">
    <location>
        <begin position="130"/>
        <end position="149"/>
    </location>
</feature>
<keyword evidence="1" id="KW-0812">Transmembrane</keyword>
<evidence type="ECO:0000313" key="3">
    <source>
        <dbReference type="EMBL" id="QFV16939.1"/>
    </source>
</evidence>
<evidence type="ECO:0000256" key="1">
    <source>
        <dbReference type="SAM" id="Phobius"/>
    </source>
</evidence>
<dbReference type="EMBL" id="MK231135">
    <property type="protein sequence ID" value="QFV17118.1"/>
    <property type="molecule type" value="Genomic_DNA"/>
</dbReference>
<sequence>MNSLLFFLSVSLTLVSLIGYVMHMPLSVCFVFNVISLHLAGSLIHDASHKSAHSNEYINGIIGHVCGFLLGFSFVVFKKVHMQHHAHVNQAKYDPDHYVSTGGPIWLIAPRFFYHEIYFFQRRLYRNHELLEWMMARGLFFLVLMAAWKFGALTYVLRCWFCAALLVGTFLGLCFDYLPHYPFVQTHRWHNACIQENDMLNWLILGQNYHLVHHLWPSEPWYKYQQKYQAHQQLFTPQTCVLGWPTQIGYDLCFGLRIG</sequence>
<reference evidence="3" key="1">
    <citation type="submission" date="2018-11" db="EMBL/GenBank/DDBJ databases">
        <title>Complete Plastid Genome of Cyanidioschyzon merolae Isolate 5508.</title>
        <authorList>
            <person name="Bi G."/>
        </authorList>
    </citation>
    <scope>NUCLEOTIDE SEQUENCE</scope>
    <source>
        <strain evidence="3">5508</strain>
    </source>
</reference>